<feature type="region of interest" description="Disordered" evidence="5">
    <location>
        <begin position="116"/>
        <end position="154"/>
    </location>
</feature>
<dbReference type="GO" id="GO:0046872">
    <property type="term" value="F:metal ion binding"/>
    <property type="evidence" value="ECO:0007669"/>
    <property type="project" value="InterPro"/>
</dbReference>
<keyword evidence="2 4" id="KW-0813">Transport</keyword>
<dbReference type="PRINTS" id="PR00691">
    <property type="entry name" value="ADHESINB"/>
</dbReference>
<name>A0A6G7WID3_9LACT</name>
<dbReference type="InterPro" id="IPR006129">
    <property type="entry name" value="AdhesinB"/>
</dbReference>
<evidence type="ECO:0000313" key="7">
    <source>
        <dbReference type="EMBL" id="QIK52033.1"/>
    </source>
</evidence>
<dbReference type="Gene3D" id="3.40.50.1980">
    <property type="entry name" value="Nitrogenase molybdenum iron protein domain"/>
    <property type="match status" value="2"/>
</dbReference>
<dbReference type="SUPFAM" id="SSF53807">
    <property type="entry name" value="Helical backbone' metal receptor"/>
    <property type="match status" value="1"/>
</dbReference>
<dbReference type="Proteomes" id="UP000501830">
    <property type="component" value="Chromosome"/>
</dbReference>
<dbReference type="AlphaFoldDB" id="A0A6G7WID3"/>
<evidence type="ECO:0000256" key="3">
    <source>
        <dbReference type="ARBA" id="ARBA00022729"/>
    </source>
</evidence>
<dbReference type="PANTHER" id="PTHR42953:SF3">
    <property type="entry name" value="HIGH-AFFINITY ZINC UPTAKE SYSTEM PROTEIN ZNUA"/>
    <property type="match status" value="1"/>
</dbReference>
<dbReference type="GeneID" id="94553288"/>
<keyword evidence="8" id="KW-1185">Reference proteome</keyword>
<dbReference type="Pfam" id="PF01297">
    <property type="entry name" value="ZnuA"/>
    <property type="match status" value="1"/>
</dbReference>
<feature type="compositionally biased region" description="Basic and acidic residues" evidence="5">
    <location>
        <begin position="124"/>
        <end position="154"/>
    </location>
</feature>
<protein>
    <submittedName>
        <fullName evidence="7">Zinc ABC transporter solute-binding protein</fullName>
    </submittedName>
</protein>
<dbReference type="EMBL" id="CP049889">
    <property type="protein sequence ID" value="QIK52033.1"/>
    <property type="molecule type" value="Genomic_DNA"/>
</dbReference>
<feature type="chain" id="PRO_5038699858" evidence="6">
    <location>
        <begin position="24"/>
        <end position="324"/>
    </location>
</feature>
<dbReference type="RefSeq" id="WP_166063095.1">
    <property type="nucleotide sequence ID" value="NZ_CP049889.1"/>
</dbReference>
<evidence type="ECO:0000256" key="5">
    <source>
        <dbReference type="SAM" id="MobiDB-lite"/>
    </source>
</evidence>
<gene>
    <name evidence="7" type="ORF">G7058_08335</name>
</gene>
<dbReference type="PANTHER" id="PTHR42953">
    <property type="entry name" value="HIGH-AFFINITY ZINC UPTAKE SYSTEM PROTEIN ZNUA-RELATED"/>
    <property type="match status" value="1"/>
</dbReference>
<evidence type="ECO:0000256" key="2">
    <source>
        <dbReference type="ARBA" id="ARBA00022448"/>
    </source>
</evidence>
<comment type="similarity">
    <text evidence="1 4">Belongs to the bacterial solute-binding protein 9 family.</text>
</comment>
<dbReference type="PRINTS" id="PR00690">
    <property type="entry name" value="ADHESNFAMILY"/>
</dbReference>
<dbReference type="InterPro" id="IPR006127">
    <property type="entry name" value="ZnuA-like"/>
</dbReference>
<accession>A0A6G7WID3</accession>
<dbReference type="InterPro" id="IPR006128">
    <property type="entry name" value="Lipoprotein_PsaA-like"/>
</dbReference>
<proteinExistence type="inferred from homology"/>
<dbReference type="InterPro" id="IPR050492">
    <property type="entry name" value="Bact_metal-bind_prot9"/>
</dbReference>
<keyword evidence="3 6" id="KW-0732">Signal</keyword>
<reference evidence="7 8" key="1">
    <citation type="journal article" date="2017" name="Int. J. Syst. Evol. Microbiol.">
        <title>Jeotgalibaca porci sp. nov. and Jeotgalibaca arthritidis sp. nov., isolated from pigs, and emended description of the genus Jeotgalibaca.</title>
        <authorList>
            <person name="Zamora L."/>
            <person name="Perez-Sancho M."/>
            <person name="Dominguez L."/>
            <person name="Fernandez-Garayzabal J.F."/>
            <person name="Vela A.I."/>
        </authorList>
    </citation>
    <scope>NUCLEOTIDE SEQUENCE [LARGE SCALE GENOMIC DNA]</scope>
    <source>
        <strain evidence="7 8">CCUG 69148</strain>
    </source>
</reference>
<dbReference type="GO" id="GO:0007155">
    <property type="term" value="P:cell adhesion"/>
    <property type="evidence" value="ECO:0007669"/>
    <property type="project" value="InterPro"/>
</dbReference>
<feature type="signal peptide" evidence="6">
    <location>
        <begin position="1"/>
        <end position="23"/>
    </location>
</feature>
<evidence type="ECO:0000313" key="8">
    <source>
        <dbReference type="Proteomes" id="UP000501830"/>
    </source>
</evidence>
<organism evidence="7 8">
    <name type="scientific">Jeotgalibaca porci</name>
    <dbReference type="NCBI Taxonomy" id="1868793"/>
    <lineage>
        <taxon>Bacteria</taxon>
        <taxon>Bacillati</taxon>
        <taxon>Bacillota</taxon>
        <taxon>Bacilli</taxon>
        <taxon>Lactobacillales</taxon>
        <taxon>Carnobacteriaceae</taxon>
        <taxon>Jeotgalibaca</taxon>
    </lineage>
</organism>
<dbReference type="GO" id="GO:0030001">
    <property type="term" value="P:metal ion transport"/>
    <property type="evidence" value="ECO:0007669"/>
    <property type="project" value="InterPro"/>
</dbReference>
<sequence length="324" mass="35830">MNLFKKIIPFMVLFLAACGTSNTEEGTTESLDVVTTFYPMYNFTENIVGTNGNVTALLGAGQDTHSYEPTPKDMAAIAEADVFVYSSEYMETWVPSVLETLSDSDVTVINASEGIPFYEDDDADHNHDHEEDHAHDHDDEEEHHEGDGHNHAVDPHVWLDPVYAKQMVETISATIQSVDSENKMAYQENTAAYVEQLEALDAEFQAAFQAADNRVFVVQHAAFGYLARRYDLTEVSISALTSNQEVSPAKLAEIGNFIKENDVEVIYYQDSGNNALATTLAKETDTELGVLSAVEGITKSDQEAGIDYLTIMHNNLEALKQTIN</sequence>
<evidence type="ECO:0000256" key="4">
    <source>
        <dbReference type="RuleBase" id="RU003512"/>
    </source>
</evidence>
<dbReference type="PROSITE" id="PS51257">
    <property type="entry name" value="PROKAR_LIPOPROTEIN"/>
    <property type="match status" value="1"/>
</dbReference>
<evidence type="ECO:0000256" key="1">
    <source>
        <dbReference type="ARBA" id="ARBA00011028"/>
    </source>
</evidence>
<dbReference type="KEGG" id="jpo:G7058_08335"/>
<evidence type="ECO:0000256" key="6">
    <source>
        <dbReference type="SAM" id="SignalP"/>
    </source>
</evidence>